<organism evidence="2 3">
    <name type="scientific">Durusdinium trenchii</name>
    <dbReference type="NCBI Taxonomy" id="1381693"/>
    <lineage>
        <taxon>Eukaryota</taxon>
        <taxon>Sar</taxon>
        <taxon>Alveolata</taxon>
        <taxon>Dinophyceae</taxon>
        <taxon>Suessiales</taxon>
        <taxon>Symbiodiniaceae</taxon>
        <taxon>Durusdinium</taxon>
    </lineage>
</organism>
<dbReference type="Proteomes" id="UP001642484">
    <property type="component" value="Unassembled WGS sequence"/>
</dbReference>
<sequence length="179" mass="19539">MVSLNSSADLCRVKDAVPGDVDESAFSDVSEADDPAYVWVNERPRFGPAREAQKAAYKEKKRLEELERQKRIEEAIRRREEEEQRRLERGEVESESGLSDSEDEEVLDTASVDTETTCTPTSSQSAATTLKVPEKEATLASTGAVAKTLLHELKGLASAESLAVLARGSALSAVRSLKN</sequence>
<name>A0ABP0MXS7_9DINO</name>
<feature type="compositionally biased region" description="Basic and acidic residues" evidence="1">
    <location>
        <begin position="77"/>
        <end position="92"/>
    </location>
</feature>
<gene>
    <name evidence="2" type="ORF">CCMP2556_LOCUS27580</name>
</gene>
<evidence type="ECO:0000313" key="3">
    <source>
        <dbReference type="Proteomes" id="UP001642484"/>
    </source>
</evidence>
<comment type="caution">
    <text evidence="2">The sequence shown here is derived from an EMBL/GenBank/DDBJ whole genome shotgun (WGS) entry which is preliminary data.</text>
</comment>
<proteinExistence type="predicted"/>
<keyword evidence="3" id="KW-1185">Reference proteome</keyword>
<feature type="region of interest" description="Disordered" evidence="1">
    <location>
        <begin position="77"/>
        <end position="130"/>
    </location>
</feature>
<reference evidence="2 3" key="1">
    <citation type="submission" date="2024-02" db="EMBL/GenBank/DDBJ databases">
        <authorList>
            <person name="Chen Y."/>
            <person name="Shah S."/>
            <person name="Dougan E. K."/>
            <person name="Thang M."/>
            <person name="Chan C."/>
        </authorList>
    </citation>
    <scope>NUCLEOTIDE SEQUENCE [LARGE SCALE GENOMIC DNA]</scope>
</reference>
<evidence type="ECO:0000256" key="1">
    <source>
        <dbReference type="SAM" id="MobiDB-lite"/>
    </source>
</evidence>
<feature type="compositionally biased region" description="Polar residues" evidence="1">
    <location>
        <begin position="111"/>
        <end position="128"/>
    </location>
</feature>
<accession>A0ABP0MXS7</accession>
<dbReference type="EMBL" id="CAXAMN010020001">
    <property type="protein sequence ID" value="CAK9055457.1"/>
    <property type="molecule type" value="Genomic_DNA"/>
</dbReference>
<evidence type="ECO:0000313" key="2">
    <source>
        <dbReference type="EMBL" id="CAK9055457.1"/>
    </source>
</evidence>
<protein>
    <submittedName>
        <fullName evidence="2">Uncharacterized protein</fullName>
    </submittedName>
</protein>